<feature type="region of interest" description="Disordered" evidence="6">
    <location>
        <begin position="77"/>
        <end position="100"/>
    </location>
</feature>
<gene>
    <name evidence="9" type="ORF">G127AT_01025</name>
</gene>
<dbReference type="PANTHER" id="PTHR30619">
    <property type="entry name" value="DNA INTERNALIZATION/COMPETENCE PROTEIN COMEC/REC2"/>
    <property type="match status" value="1"/>
</dbReference>
<dbReference type="Pfam" id="PF00753">
    <property type="entry name" value="Lactamase_B"/>
    <property type="match status" value="1"/>
</dbReference>
<name>A0A975IP44_9MICO</name>
<evidence type="ECO:0000259" key="8">
    <source>
        <dbReference type="SMART" id="SM00849"/>
    </source>
</evidence>
<dbReference type="CDD" id="cd07731">
    <property type="entry name" value="ComA-like_MBL-fold"/>
    <property type="match status" value="1"/>
</dbReference>
<proteinExistence type="predicted"/>
<feature type="transmembrane region" description="Helical" evidence="7">
    <location>
        <begin position="290"/>
        <end position="311"/>
    </location>
</feature>
<evidence type="ECO:0000256" key="1">
    <source>
        <dbReference type="ARBA" id="ARBA00004651"/>
    </source>
</evidence>
<reference evidence="9" key="1">
    <citation type="submission" date="2021-03" db="EMBL/GenBank/DDBJ databases">
        <title>Agromyces archimandritus sp. nov., isolated from the cockroach Archimandrita tessellata.</title>
        <authorList>
            <person name="Guzman J."/>
            <person name="Ortuzar M."/>
            <person name="Poehlein A."/>
            <person name="Daniel R."/>
            <person name="Trujillo M."/>
            <person name="Vilcinskas A."/>
        </authorList>
    </citation>
    <scope>NUCLEOTIDE SEQUENCE</scope>
    <source>
        <strain evidence="9">G127AT</strain>
    </source>
</reference>
<dbReference type="AlphaFoldDB" id="A0A975IP44"/>
<feature type="transmembrane region" description="Helical" evidence="7">
    <location>
        <begin position="48"/>
        <end position="70"/>
    </location>
</feature>
<keyword evidence="10" id="KW-1185">Reference proteome</keyword>
<feature type="transmembrane region" description="Helical" evidence="7">
    <location>
        <begin position="478"/>
        <end position="498"/>
    </location>
</feature>
<dbReference type="PANTHER" id="PTHR30619:SF1">
    <property type="entry name" value="RECOMBINATION PROTEIN 2"/>
    <property type="match status" value="1"/>
</dbReference>
<evidence type="ECO:0000256" key="6">
    <source>
        <dbReference type="SAM" id="MobiDB-lite"/>
    </source>
</evidence>
<dbReference type="Proteomes" id="UP000671914">
    <property type="component" value="Chromosome"/>
</dbReference>
<feature type="transmembrane region" description="Helical" evidence="7">
    <location>
        <begin position="536"/>
        <end position="557"/>
    </location>
</feature>
<feature type="transmembrane region" description="Helical" evidence="7">
    <location>
        <begin position="347"/>
        <end position="372"/>
    </location>
</feature>
<dbReference type="SMART" id="SM00849">
    <property type="entry name" value="Lactamase_B"/>
    <property type="match status" value="1"/>
</dbReference>
<feature type="compositionally biased region" description="Basic residues" evidence="6">
    <location>
        <begin position="854"/>
        <end position="867"/>
    </location>
</feature>
<dbReference type="SUPFAM" id="SSF56281">
    <property type="entry name" value="Metallo-hydrolase/oxidoreductase"/>
    <property type="match status" value="1"/>
</dbReference>
<feature type="transmembrane region" description="Helical" evidence="7">
    <location>
        <begin position="317"/>
        <end position="335"/>
    </location>
</feature>
<feature type="domain" description="Metallo-beta-lactamase" evidence="8">
    <location>
        <begin position="579"/>
        <end position="765"/>
    </location>
</feature>
<evidence type="ECO:0000256" key="4">
    <source>
        <dbReference type="ARBA" id="ARBA00022989"/>
    </source>
</evidence>
<organism evidence="9 10">
    <name type="scientific">Agromyces archimandritae</name>
    <dbReference type="NCBI Taxonomy" id="2781962"/>
    <lineage>
        <taxon>Bacteria</taxon>
        <taxon>Bacillati</taxon>
        <taxon>Actinomycetota</taxon>
        <taxon>Actinomycetes</taxon>
        <taxon>Micrococcales</taxon>
        <taxon>Microbacteriaceae</taxon>
        <taxon>Agromyces</taxon>
    </lineage>
</organism>
<sequence>MTTGERAAPEQAAERARPGLPRQRAGLAPPAVAAWAAAWAATGLAAGAAWVVALGCWLLVAVLLAIGVVARVRARGGHPHGGLERGGSPRDGWARAARHPHGGQSPLVRLAAVLAVAVAGAALTASAAAAGLAAREASPLAGADRAELLVELDGAPSTFAGFGGETTVRAEGRAVAVDGRPIAPVPVVAMGGLSGAPRLGLGDRIAVEGRVSAEEPGERAAYRVSGVVRQAASAPLWIAWAAPLRAGLHDAAATLAGDGGALVPGLAIGDTSLVSDSLDQAMKQSSLSHLTAVSGANCTIVTAAAFAFGALLRLPRGARVVFALAALGAFVVLVTPEASVVRAAVMAAIVLVGLASGRGAGGLAALALAVVGLLAVDPWLSRDYGFALSVLATGGLLLLATPLAERLARWMPVPLAAALAIPAAAQLACQPVLVLLAPELALVGVAANLLAAPAAPIGTVVGLVAALLLPLPGHLGAWLLQLAWVPAAWIAAIARYTAELPGARMPWLPGPAGAILAGVAALALGWVLAGARSRRATIAAATAGALALAVPLGGAWLGPIVVGASRPADWSVAMCDVGQGDAVVLRADAVVMVDTGPDPAALDRCRRLLGIDRVDVLVLTHWDHDHVGGTSALAGDVGVVLAGPPDGSRSADALEPLERGGARVEHAVRGDQGAAGGVTWRVLWPADAGAEPGNDASIVLAADVAGIRMLLLGDLGEQAQRRLLREGVGGPYDIVKVAHHGSADQSAELYREAGAGIGLVGVGADNGYGHPTASALGMLADAGTRVLRTDRSGTIALAAAADTGFEVWTERASQEGPAGSAVARTLDAADRMRRPARREAPWRDGRAAGVVHAAGRRPGPRAPRRSRSSPGTRCARPPSYS</sequence>
<evidence type="ECO:0000256" key="2">
    <source>
        <dbReference type="ARBA" id="ARBA00022475"/>
    </source>
</evidence>
<feature type="transmembrane region" description="Helical" evidence="7">
    <location>
        <begin position="510"/>
        <end position="529"/>
    </location>
</feature>
<dbReference type="RefSeq" id="WP_210898942.1">
    <property type="nucleotide sequence ID" value="NZ_CP071696.1"/>
</dbReference>
<keyword evidence="2" id="KW-1003">Cell membrane</keyword>
<dbReference type="NCBIfam" id="TIGR00360">
    <property type="entry name" value="ComEC_N-term"/>
    <property type="match status" value="1"/>
</dbReference>
<evidence type="ECO:0000256" key="7">
    <source>
        <dbReference type="SAM" id="Phobius"/>
    </source>
</evidence>
<evidence type="ECO:0000256" key="5">
    <source>
        <dbReference type="ARBA" id="ARBA00023136"/>
    </source>
</evidence>
<feature type="compositionally biased region" description="Low complexity" evidence="6">
    <location>
        <begin position="1"/>
        <end position="11"/>
    </location>
</feature>
<dbReference type="Gene3D" id="3.60.15.10">
    <property type="entry name" value="Ribonuclease Z/Hydroxyacylglutathione hydrolase-like"/>
    <property type="match status" value="1"/>
</dbReference>
<dbReference type="EMBL" id="CP071696">
    <property type="protein sequence ID" value="QTX04879.1"/>
    <property type="molecule type" value="Genomic_DNA"/>
</dbReference>
<dbReference type="GO" id="GO:0005886">
    <property type="term" value="C:plasma membrane"/>
    <property type="evidence" value="ECO:0007669"/>
    <property type="project" value="UniProtKB-SubCell"/>
</dbReference>
<accession>A0A975IP44</accession>
<dbReference type="InterPro" id="IPR036866">
    <property type="entry name" value="RibonucZ/Hydroxyglut_hydro"/>
</dbReference>
<feature type="compositionally biased region" description="Basic and acidic residues" evidence="6">
    <location>
        <begin position="827"/>
        <end position="846"/>
    </location>
</feature>
<feature type="transmembrane region" description="Helical" evidence="7">
    <location>
        <begin position="449"/>
        <end position="471"/>
    </location>
</feature>
<evidence type="ECO:0000313" key="9">
    <source>
        <dbReference type="EMBL" id="QTX04879.1"/>
    </source>
</evidence>
<keyword evidence="3 7" id="KW-0812">Transmembrane</keyword>
<feature type="region of interest" description="Disordered" evidence="6">
    <location>
        <begin position="827"/>
        <end position="881"/>
    </location>
</feature>
<dbReference type="InterPro" id="IPR035681">
    <property type="entry name" value="ComA-like_MBL"/>
</dbReference>
<keyword evidence="5 7" id="KW-0472">Membrane</keyword>
<keyword evidence="4 7" id="KW-1133">Transmembrane helix</keyword>
<comment type="subcellular location">
    <subcellularLocation>
        <location evidence="1">Cell membrane</location>
        <topology evidence="1">Multi-pass membrane protein</topology>
    </subcellularLocation>
</comment>
<feature type="transmembrane region" description="Helical" evidence="7">
    <location>
        <begin position="384"/>
        <end position="403"/>
    </location>
</feature>
<evidence type="ECO:0000256" key="3">
    <source>
        <dbReference type="ARBA" id="ARBA00022692"/>
    </source>
</evidence>
<dbReference type="InterPro" id="IPR004477">
    <property type="entry name" value="ComEC_N"/>
</dbReference>
<dbReference type="InterPro" id="IPR052159">
    <property type="entry name" value="Competence_DNA_uptake"/>
</dbReference>
<feature type="region of interest" description="Disordered" evidence="6">
    <location>
        <begin position="1"/>
        <end position="24"/>
    </location>
</feature>
<feature type="transmembrane region" description="Helical" evidence="7">
    <location>
        <begin position="415"/>
        <end position="437"/>
    </location>
</feature>
<evidence type="ECO:0000313" key="10">
    <source>
        <dbReference type="Proteomes" id="UP000671914"/>
    </source>
</evidence>
<dbReference type="KEGG" id="aarc:G127AT_01025"/>
<dbReference type="Pfam" id="PF03772">
    <property type="entry name" value="Competence"/>
    <property type="match status" value="1"/>
</dbReference>
<dbReference type="InterPro" id="IPR001279">
    <property type="entry name" value="Metallo-B-lactamas"/>
</dbReference>
<protein>
    <submittedName>
        <fullName evidence="9">ComEC/Rec2 family competence protein</fullName>
    </submittedName>
</protein>